<feature type="transmembrane region" description="Helical" evidence="1">
    <location>
        <begin position="93"/>
        <end position="111"/>
    </location>
</feature>
<dbReference type="OrthoDB" id="1494764at2"/>
<keyword evidence="1" id="KW-0472">Membrane</keyword>
<protein>
    <submittedName>
        <fullName evidence="2">4-amino-4-deoxy-L-arabinose transferase</fullName>
    </submittedName>
</protein>
<feature type="transmembrane region" description="Helical" evidence="1">
    <location>
        <begin position="326"/>
        <end position="346"/>
    </location>
</feature>
<dbReference type="Proteomes" id="UP000199021">
    <property type="component" value="Unassembled WGS sequence"/>
</dbReference>
<feature type="transmembrane region" description="Helical" evidence="1">
    <location>
        <begin position="147"/>
        <end position="165"/>
    </location>
</feature>
<proteinExistence type="predicted"/>
<feature type="transmembrane region" description="Helical" evidence="1">
    <location>
        <begin position="211"/>
        <end position="229"/>
    </location>
</feature>
<reference evidence="3" key="1">
    <citation type="submission" date="2016-10" db="EMBL/GenBank/DDBJ databases">
        <authorList>
            <person name="Varghese N."/>
            <person name="Submissions S."/>
        </authorList>
    </citation>
    <scope>NUCLEOTIDE SEQUENCE [LARGE SCALE GENOMIC DNA]</scope>
    <source>
        <strain evidence="3">DSM 24740</strain>
    </source>
</reference>
<gene>
    <name evidence="2" type="ORF">SAMN05444359_10964</name>
</gene>
<dbReference type="STRING" id="478744.SAMN05444359_10964"/>
<keyword evidence="2" id="KW-0808">Transferase</keyword>
<feature type="transmembrane region" description="Helical" evidence="1">
    <location>
        <begin position="358"/>
        <end position="380"/>
    </location>
</feature>
<name>A0A1H9FQJ9_9BACT</name>
<dbReference type="GO" id="GO:0016740">
    <property type="term" value="F:transferase activity"/>
    <property type="evidence" value="ECO:0007669"/>
    <property type="project" value="UniProtKB-KW"/>
</dbReference>
<organism evidence="2 3">
    <name type="scientific">Neolewinella agarilytica</name>
    <dbReference type="NCBI Taxonomy" id="478744"/>
    <lineage>
        <taxon>Bacteria</taxon>
        <taxon>Pseudomonadati</taxon>
        <taxon>Bacteroidota</taxon>
        <taxon>Saprospiria</taxon>
        <taxon>Saprospirales</taxon>
        <taxon>Lewinellaceae</taxon>
        <taxon>Neolewinella</taxon>
    </lineage>
</organism>
<feature type="transmembrane region" description="Helical" evidence="1">
    <location>
        <begin position="284"/>
        <end position="306"/>
    </location>
</feature>
<evidence type="ECO:0000313" key="2">
    <source>
        <dbReference type="EMBL" id="SEQ40185.1"/>
    </source>
</evidence>
<feature type="transmembrane region" description="Helical" evidence="1">
    <location>
        <begin position="123"/>
        <end position="140"/>
    </location>
</feature>
<feature type="transmembrane region" description="Helical" evidence="1">
    <location>
        <begin position="171"/>
        <end position="199"/>
    </location>
</feature>
<dbReference type="AlphaFoldDB" id="A0A1H9FQJ9"/>
<feature type="transmembrane region" description="Helical" evidence="1">
    <location>
        <begin position="249"/>
        <end position="272"/>
    </location>
</feature>
<accession>A0A1H9FQJ9</accession>
<feature type="transmembrane region" description="Helical" evidence="1">
    <location>
        <begin position="386"/>
        <end position="410"/>
    </location>
</feature>
<keyword evidence="3" id="KW-1185">Reference proteome</keyword>
<keyword evidence="1" id="KW-1133">Transmembrane helix</keyword>
<dbReference type="RefSeq" id="WP_090167823.1">
    <property type="nucleotide sequence ID" value="NZ_FOFB01000009.1"/>
</dbReference>
<evidence type="ECO:0000256" key="1">
    <source>
        <dbReference type="SAM" id="Phobius"/>
    </source>
</evidence>
<dbReference type="EMBL" id="FOFB01000009">
    <property type="protein sequence ID" value="SEQ40185.1"/>
    <property type="molecule type" value="Genomic_DNA"/>
</dbReference>
<keyword evidence="1" id="KW-0812">Transmembrane</keyword>
<feature type="transmembrane region" description="Helical" evidence="1">
    <location>
        <begin position="26"/>
        <end position="43"/>
    </location>
</feature>
<dbReference type="InParanoid" id="A0A1H9FQJ9"/>
<sequence>MPKKSRKKKTFIEQPEPQARSSRFQFFLWICAFFFFAALLMRLDVITAWPGAESYSLDHALSNARGDSMLSFLYGLLFPLGENIDSQSQAIWLFPRLISVIALIATAVFTFRWAGKLFGKEAIGMSLLCAGASLYLPFFGKVATPDALALLGQAGFFWLILLAGADREKNYLLPAGIFLLLGGIAAPLSTLVFGLGTILAGRLLMGGGKQWMNLLFLLAIPLVILLLQGNQGIRAYWFWGGQPLAYGKFIGYSLLGMLPLMGWLMAGLRDVVYKVRRGEQSSKLLLSGMGIGLLTQSLVLPLLLAVVAGKQMQLYFRENNYPWKDWVRGGAVLHLVLAFLAAFFALSGAGLTFAGAGFRAALGMAAAYWIFSLLGVIGLYGDKRDFSLGGSILSGMLGVLFFWVQVYPYFETGRNWPDRLSQQVELKLPTYIPDHKDYSPALPYFRKAGIPLVQDSAKADLYLTSWPMTDTLSSAGIEISGRIILEQRTFGLKTE</sequence>
<evidence type="ECO:0000313" key="3">
    <source>
        <dbReference type="Proteomes" id="UP000199021"/>
    </source>
</evidence>